<gene>
    <name evidence="1" type="ORF">ACFSDE_18065</name>
</gene>
<evidence type="ECO:0000313" key="1">
    <source>
        <dbReference type="EMBL" id="MFD1948713.1"/>
    </source>
</evidence>
<organism evidence="1 2">
    <name type="scientific">Nocardioides aestuarii</name>
    <dbReference type="NCBI Taxonomy" id="252231"/>
    <lineage>
        <taxon>Bacteria</taxon>
        <taxon>Bacillati</taxon>
        <taxon>Actinomycetota</taxon>
        <taxon>Actinomycetes</taxon>
        <taxon>Propionibacteriales</taxon>
        <taxon>Nocardioidaceae</taxon>
        <taxon>Nocardioides</taxon>
    </lineage>
</organism>
<dbReference type="Proteomes" id="UP001597351">
    <property type="component" value="Unassembled WGS sequence"/>
</dbReference>
<keyword evidence="2" id="KW-1185">Reference proteome</keyword>
<accession>A0ABW4TU18</accession>
<sequence length="329" mass="37284">MTNGDGLGPPVRGHIRRADHRRVSHGLFLRVDPSADPDSDEETPRDLHAWLLVLPPGAAFTHLTGAWLRGWQLPTLPDRPPVFAAVGRTDGRPRRSGLICSRLARDEPLGTARGLPVEPATEILLRAARDLGLLDLVVLVDSARRRRDVSDADMQTVLLSRRPGVRLLREAWRLSSSQAHSAGETLLRLFHVAMDVDVEPQAILHDEAGHVVGHADLLVVGTRHLHEYDGAHHRARKQQRTDLRRSRGLSQWGYDRRGFTLDDLVNHPAIAMHELDRELDRGHERQRLERWRLWLGQSLYCDTGRRRLVNRWRRQMGVVEWAGTTRPGA</sequence>
<name>A0ABW4TU18_9ACTN</name>
<comment type="caution">
    <text evidence="1">The sequence shown here is derived from an EMBL/GenBank/DDBJ whole genome shotgun (WGS) entry which is preliminary data.</text>
</comment>
<evidence type="ECO:0000313" key="2">
    <source>
        <dbReference type="Proteomes" id="UP001597351"/>
    </source>
</evidence>
<dbReference type="RefSeq" id="WP_343921742.1">
    <property type="nucleotide sequence ID" value="NZ_BAAAJT010000003.1"/>
</dbReference>
<reference evidence="2" key="1">
    <citation type="journal article" date="2019" name="Int. J. Syst. Evol. Microbiol.">
        <title>The Global Catalogue of Microorganisms (GCM) 10K type strain sequencing project: providing services to taxonomists for standard genome sequencing and annotation.</title>
        <authorList>
            <consortium name="The Broad Institute Genomics Platform"/>
            <consortium name="The Broad Institute Genome Sequencing Center for Infectious Disease"/>
            <person name="Wu L."/>
            <person name="Ma J."/>
        </authorList>
    </citation>
    <scope>NUCLEOTIDE SEQUENCE [LARGE SCALE GENOMIC DNA]</scope>
    <source>
        <strain evidence="2">CGMCC 1.12477</strain>
    </source>
</reference>
<protein>
    <submittedName>
        <fullName evidence="1">Uncharacterized protein</fullName>
    </submittedName>
</protein>
<dbReference type="EMBL" id="JBHUGD010000004">
    <property type="protein sequence ID" value="MFD1948713.1"/>
    <property type="molecule type" value="Genomic_DNA"/>
</dbReference>
<proteinExistence type="predicted"/>